<evidence type="ECO:0000313" key="3">
    <source>
        <dbReference type="Proteomes" id="UP000186455"/>
    </source>
</evidence>
<feature type="chain" id="PRO_5012772665" description="Secreted protein" evidence="1">
    <location>
        <begin position="25"/>
        <end position="78"/>
    </location>
</feature>
<evidence type="ECO:0000313" key="2">
    <source>
        <dbReference type="EMBL" id="OKH92283.1"/>
    </source>
</evidence>
<protein>
    <recommendedName>
        <fullName evidence="4">Secreted protein</fullName>
    </recommendedName>
</protein>
<name>A0A1Q4V369_9ACTN</name>
<reference evidence="2 3" key="1">
    <citation type="submission" date="2015-06" db="EMBL/GenBank/DDBJ databases">
        <title>Cloning and characterization of the uncialamcin biosynthetic gene cluster.</title>
        <authorList>
            <person name="Yan X."/>
            <person name="Huang T."/>
            <person name="Ge H."/>
            <person name="Shen B."/>
        </authorList>
    </citation>
    <scope>NUCLEOTIDE SEQUENCE [LARGE SCALE GENOMIC DNA]</scope>
    <source>
        <strain evidence="2 3">DCA2648</strain>
    </source>
</reference>
<proteinExistence type="predicted"/>
<gene>
    <name evidence="2" type="ORF">AB852_25540</name>
</gene>
<dbReference type="Proteomes" id="UP000186455">
    <property type="component" value="Unassembled WGS sequence"/>
</dbReference>
<sequence>MLSTATVAVFLVGTGLLAAPAAQAAPPASAAGAAHWVSYGPHQSYEHCERIGNHLVAIWLITEFRCDPYPPYHLNVWK</sequence>
<feature type="signal peptide" evidence="1">
    <location>
        <begin position="1"/>
        <end position="24"/>
    </location>
</feature>
<evidence type="ECO:0008006" key="4">
    <source>
        <dbReference type="Google" id="ProtNLM"/>
    </source>
</evidence>
<keyword evidence="3" id="KW-1185">Reference proteome</keyword>
<comment type="caution">
    <text evidence="2">The sequence shown here is derived from an EMBL/GenBank/DDBJ whole genome shotgun (WGS) entry which is preliminary data.</text>
</comment>
<organism evidence="2 3">
    <name type="scientific">Streptomyces uncialis</name>
    <dbReference type="NCBI Taxonomy" id="1048205"/>
    <lineage>
        <taxon>Bacteria</taxon>
        <taxon>Bacillati</taxon>
        <taxon>Actinomycetota</taxon>
        <taxon>Actinomycetes</taxon>
        <taxon>Kitasatosporales</taxon>
        <taxon>Streptomycetaceae</taxon>
        <taxon>Streptomyces</taxon>
    </lineage>
</organism>
<evidence type="ECO:0000256" key="1">
    <source>
        <dbReference type="SAM" id="SignalP"/>
    </source>
</evidence>
<accession>A0A1Q4V369</accession>
<keyword evidence="1" id="KW-0732">Signal</keyword>
<dbReference type="EMBL" id="LFBV01000007">
    <property type="protein sequence ID" value="OKH92283.1"/>
    <property type="molecule type" value="Genomic_DNA"/>
</dbReference>
<dbReference type="AlphaFoldDB" id="A0A1Q4V369"/>